<dbReference type="Pfam" id="PF00535">
    <property type="entry name" value="Glycos_transf_2"/>
    <property type="match status" value="1"/>
</dbReference>
<evidence type="ECO:0000259" key="1">
    <source>
        <dbReference type="Pfam" id="PF00535"/>
    </source>
</evidence>
<dbReference type="InterPro" id="IPR029044">
    <property type="entry name" value="Nucleotide-diphossugar_trans"/>
</dbReference>
<reference evidence="2 3" key="1">
    <citation type="submission" date="2018-07" db="EMBL/GenBank/DDBJ databases">
        <title>Comparative genomes isolates from brazilian mangrove.</title>
        <authorList>
            <person name="De Araujo J.E."/>
            <person name="Taketani R.G."/>
            <person name="Silva M.C.P."/>
            <person name="Lourenco M.V."/>
            <person name="Oliveira V.M."/>
            <person name="Andreote F.D."/>
        </authorList>
    </citation>
    <scope>NUCLEOTIDE SEQUENCE [LARGE SCALE GENOMIC DNA]</scope>
    <source>
        <strain evidence="2 3">HEX PRIS-MGV</strain>
    </source>
</reference>
<sequence>MERHVPEMPAFAMISVVIPLPDDRGQLSACLQGFTQQQITVPFEVIVPTAEPVSDDLVAQFPDIRWFHRPGLRINGLYNAGAAEARGKYLYISESHCVPQADCLQQAFNYMRKANVKVACSASDGLPGNFVSDGEQRTFEEDFLRWQSARKSKVAIRGTMIERALWEQVGGFHAEYGHFSEMMIGRKLESLDVRTGFAESSWVSHGNQVCLRELANELIEYGEDECRCSHLAAPDEQPNASREWLQREKLLNRCGRLKREQWLEWARQQIRAIAMNYVPMNSDRRYDYFLNYWRAAIRTGRLNYLATLKGQAIAPATATTKPVAARQAA</sequence>
<dbReference type="EMBL" id="QPEX01000037">
    <property type="protein sequence ID" value="RCS43949.1"/>
    <property type="molecule type" value="Genomic_DNA"/>
</dbReference>
<gene>
    <name evidence="2" type="ORF">DTL42_18355</name>
</gene>
<feature type="domain" description="Glycosyltransferase 2-like" evidence="1">
    <location>
        <begin position="55"/>
        <end position="139"/>
    </location>
</feature>
<proteinExistence type="predicted"/>
<organism evidence="2 3">
    <name type="scientific">Bremerella cremea</name>
    <dbReference type="NCBI Taxonomy" id="1031537"/>
    <lineage>
        <taxon>Bacteria</taxon>
        <taxon>Pseudomonadati</taxon>
        <taxon>Planctomycetota</taxon>
        <taxon>Planctomycetia</taxon>
        <taxon>Pirellulales</taxon>
        <taxon>Pirellulaceae</taxon>
        <taxon>Bremerella</taxon>
    </lineage>
</organism>
<protein>
    <submittedName>
        <fullName evidence="2">Glycosyltransferase family 2 protein</fullName>
    </submittedName>
</protein>
<evidence type="ECO:0000313" key="2">
    <source>
        <dbReference type="EMBL" id="RCS43949.1"/>
    </source>
</evidence>
<keyword evidence="2" id="KW-0808">Transferase</keyword>
<dbReference type="Proteomes" id="UP000253562">
    <property type="component" value="Unassembled WGS sequence"/>
</dbReference>
<comment type="caution">
    <text evidence="2">The sequence shown here is derived from an EMBL/GenBank/DDBJ whole genome shotgun (WGS) entry which is preliminary data.</text>
</comment>
<dbReference type="CDD" id="cd00761">
    <property type="entry name" value="Glyco_tranf_GTA_type"/>
    <property type="match status" value="1"/>
</dbReference>
<dbReference type="SUPFAM" id="SSF53448">
    <property type="entry name" value="Nucleotide-diphospho-sugar transferases"/>
    <property type="match status" value="1"/>
</dbReference>
<name>A0A368KMP4_9BACT</name>
<evidence type="ECO:0000313" key="3">
    <source>
        <dbReference type="Proteomes" id="UP000253562"/>
    </source>
</evidence>
<dbReference type="InterPro" id="IPR001173">
    <property type="entry name" value="Glyco_trans_2-like"/>
</dbReference>
<accession>A0A368KMP4</accession>
<dbReference type="Gene3D" id="3.90.550.10">
    <property type="entry name" value="Spore Coat Polysaccharide Biosynthesis Protein SpsA, Chain A"/>
    <property type="match status" value="1"/>
</dbReference>
<dbReference type="AlphaFoldDB" id="A0A368KMP4"/>
<dbReference type="GO" id="GO:0016740">
    <property type="term" value="F:transferase activity"/>
    <property type="evidence" value="ECO:0007669"/>
    <property type="project" value="UniProtKB-KW"/>
</dbReference>